<dbReference type="EMBL" id="JAHWXT010000002">
    <property type="protein sequence ID" value="MCF0264441.1"/>
    <property type="molecule type" value="Genomic_DNA"/>
</dbReference>
<dbReference type="PANTHER" id="PTHR12128">
    <property type="entry name" value="DIHYDRODIPICOLINATE SYNTHASE"/>
    <property type="match status" value="1"/>
</dbReference>
<reference evidence="5" key="1">
    <citation type="submission" date="2021-07" db="EMBL/GenBank/DDBJ databases">
        <authorList>
            <person name="Fernandez M."/>
            <person name="Pereira P."/>
            <person name="Torres Tejerizo G.A."/>
            <person name="Gonzalez P."/>
            <person name="Agostini E."/>
        </authorList>
    </citation>
    <scope>NUCLEOTIDE SEQUENCE</scope>
    <source>
        <strain evidence="5">SFC 500-1A</strain>
    </source>
</reference>
<dbReference type="GO" id="GO:0005829">
    <property type="term" value="C:cytosol"/>
    <property type="evidence" value="ECO:0007669"/>
    <property type="project" value="TreeGrafter"/>
</dbReference>
<dbReference type="SUPFAM" id="SSF51569">
    <property type="entry name" value="Aldolase"/>
    <property type="match status" value="1"/>
</dbReference>
<evidence type="ECO:0000256" key="4">
    <source>
        <dbReference type="PIRSR" id="PIRSR001365-1"/>
    </source>
</evidence>
<dbReference type="Proteomes" id="UP000887320">
    <property type="component" value="Unassembled WGS sequence"/>
</dbReference>
<evidence type="ECO:0000256" key="1">
    <source>
        <dbReference type="ARBA" id="ARBA00007592"/>
    </source>
</evidence>
<organism evidence="5 6">
    <name type="scientific">Acinetobacter guillouiae</name>
    <name type="common">Acinetobacter genomosp. 11</name>
    <dbReference type="NCBI Taxonomy" id="106649"/>
    <lineage>
        <taxon>Bacteria</taxon>
        <taxon>Pseudomonadati</taxon>
        <taxon>Pseudomonadota</taxon>
        <taxon>Gammaproteobacteria</taxon>
        <taxon>Moraxellales</taxon>
        <taxon>Moraxellaceae</taxon>
        <taxon>Acinetobacter</taxon>
    </lineage>
</organism>
<comment type="caution">
    <text evidence="5">The sequence shown here is derived from an EMBL/GenBank/DDBJ whole genome shotgun (WGS) entry which is preliminary data.</text>
</comment>
<evidence type="ECO:0000313" key="5">
    <source>
        <dbReference type="EMBL" id="MCF0264441.1"/>
    </source>
</evidence>
<dbReference type="InterPro" id="IPR002220">
    <property type="entry name" value="DapA-like"/>
</dbReference>
<gene>
    <name evidence="5" type="ORF">KW868_08195</name>
</gene>
<dbReference type="Gene3D" id="3.20.20.70">
    <property type="entry name" value="Aldolase class I"/>
    <property type="match status" value="1"/>
</dbReference>
<sequence>MKLEGIIAYPITPFHPDTQTVDVDALTITLNALLEQQCNAIVPLGSAGESAYLSWQEWQQVAQKSIEVVNHRVPVMLGISELTTAMAIQKAQKAEELGADLIMVIPVSYWKLNDQEIYDYYQQIAASTKLPIMVYNNPATSGVDMSPELIVKMFQEIENICMVKDSTGDIQRMHKFHELSQGQLPFYNGCNPLALEAFCAGASGWCTVAPNLLGQLPSQLYQAVKDGDLDHAKALFYRQLPLLRFIVQGGLPKTVKAGLNELGFSVGEPRKPLQHATPLEVQQLKSLMALAKQA</sequence>
<dbReference type="SMART" id="SM01130">
    <property type="entry name" value="DHDPS"/>
    <property type="match status" value="1"/>
</dbReference>
<dbReference type="PIRSF" id="PIRSF001365">
    <property type="entry name" value="DHDPS"/>
    <property type="match status" value="1"/>
</dbReference>
<evidence type="ECO:0000256" key="2">
    <source>
        <dbReference type="ARBA" id="ARBA00023239"/>
    </source>
</evidence>
<dbReference type="PANTHER" id="PTHR12128:SF66">
    <property type="entry name" value="4-HYDROXY-2-OXOGLUTARATE ALDOLASE, MITOCHONDRIAL"/>
    <property type="match status" value="1"/>
</dbReference>
<comment type="similarity">
    <text evidence="1 3">Belongs to the DapA family.</text>
</comment>
<dbReference type="CDD" id="cd00408">
    <property type="entry name" value="DHDPS-like"/>
    <property type="match status" value="1"/>
</dbReference>
<feature type="active site" description="Proton donor/acceptor" evidence="4">
    <location>
        <position position="135"/>
    </location>
</feature>
<keyword evidence="2 3" id="KW-0456">Lyase</keyword>
<dbReference type="PRINTS" id="PR00146">
    <property type="entry name" value="DHPICSNTHASE"/>
</dbReference>
<evidence type="ECO:0000256" key="3">
    <source>
        <dbReference type="PIRNR" id="PIRNR001365"/>
    </source>
</evidence>
<protein>
    <submittedName>
        <fullName evidence="5">Dihydrodipicolinate synthase family protein</fullName>
    </submittedName>
</protein>
<accession>A0A8X8GQ00</accession>
<dbReference type="AlphaFoldDB" id="A0A8X8GQ00"/>
<dbReference type="Pfam" id="PF00701">
    <property type="entry name" value="DHDPS"/>
    <property type="match status" value="1"/>
</dbReference>
<name>A0A8X8GQ00_ACIGI</name>
<dbReference type="RefSeq" id="WP_105713506.1">
    <property type="nucleotide sequence ID" value="NZ_JAHWXT010000002.1"/>
</dbReference>
<dbReference type="InterPro" id="IPR013785">
    <property type="entry name" value="Aldolase_TIM"/>
</dbReference>
<proteinExistence type="inferred from homology"/>
<feature type="active site" description="Schiff-base intermediate with substrate" evidence="4">
    <location>
        <position position="164"/>
    </location>
</feature>
<evidence type="ECO:0000313" key="6">
    <source>
        <dbReference type="Proteomes" id="UP000887320"/>
    </source>
</evidence>
<dbReference type="GO" id="GO:0008840">
    <property type="term" value="F:4-hydroxy-tetrahydrodipicolinate synthase activity"/>
    <property type="evidence" value="ECO:0007669"/>
    <property type="project" value="TreeGrafter"/>
</dbReference>